<dbReference type="GO" id="GO:0055085">
    <property type="term" value="P:transmembrane transport"/>
    <property type="evidence" value="ECO:0007669"/>
    <property type="project" value="InterPro"/>
</dbReference>
<dbReference type="InterPro" id="IPR058625">
    <property type="entry name" value="MdtA-like_BSH"/>
</dbReference>
<dbReference type="OrthoDB" id="5392603at2"/>
<dbReference type="PANTHER" id="PTHR30386">
    <property type="entry name" value="MEMBRANE FUSION SUBUNIT OF EMRAB-TOLC MULTIDRUG EFFLUX PUMP"/>
    <property type="match status" value="1"/>
</dbReference>
<keyword evidence="4 6" id="KW-1133">Transmembrane helix</keyword>
<dbReference type="Gene3D" id="2.40.30.170">
    <property type="match status" value="1"/>
</dbReference>
<reference evidence="10" key="1">
    <citation type="submission" date="2018-02" db="EMBL/GenBank/DDBJ databases">
        <authorList>
            <person name="Hausmann B."/>
        </authorList>
    </citation>
    <scope>NUCLEOTIDE SEQUENCE [LARGE SCALE GENOMIC DNA]</scope>
    <source>
        <strain evidence="10">Peat soil MAG SbF1</strain>
    </source>
</reference>
<dbReference type="AlphaFoldDB" id="A0A2U3L7R9"/>
<dbReference type="Proteomes" id="UP000238916">
    <property type="component" value="Unassembled WGS sequence"/>
</dbReference>
<evidence type="ECO:0000313" key="10">
    <source>
        <dbReference type="Proteomes" id="UP000238916"/>
    </source>
</evidence>
<evidence type="ECO:0000313" key="9">
    <source>
        <dbReference type="EMBL" id="SPF47799.1"/>
    </source>
</evidence>
<proteinExistence type="inferred from homology"/>
<feature type="domain" description="Multidrug resistance protein MdtA-like barrel-sandwich hybrid" evidence="7">
    <location>
        <begin position="53"/>
        <end position="111"/>
    </location>
</feature>
<evidence type="ECO:0000256" key="4">
    <source>
        <dbReference type="ARBA" id="ARBA00022989"/>
    </source>
</evidence>
<sequence length="211" mass="23223">MKKSQNRIFMGVAAIIMVGVGVWFYFYYEGKNYFTTDNAKVTTKLYTVYPEGVGGKLLKLNIDEKQAVTKDEIIAKLDTGELIKSPISGKVVQCDVVEDQVIQPTTAVAVIAATNNMYVEVNIEETTITKIKEGQQVTVQLDAYPGQEFHAHVDQIRQVTQTAISGAPTSLTTSGTYTKVIQLIPVRVVIDDPVDLSNLIGTNSTVTFKLR</sequence>
<dbReference type="PANTHER" id="PTHR30386:SF26">
    <property type="entry name" value="TRANSPORT PROTEIN COMB"/>
    <property type="match status" value="1"/>
</dbReference>
<evidence type="ECO:0000256" key="3">
    <source>
        <dbReference type="ARBA" id="ARBA00022692"/>
    </source>
</evidence>
<evidence type="ECO:0000256" key="1">
    <source>
        <dbReference type="ARBA" id="ARBA00004167"/>
    </source>
</evidence>
<evidence type="ECO:0000256" key="6">
    <source>
        <dbReference type="SAM" id="Phobius"/>
    </source>
</evidence>
<dbReference type="EMBL" id="OMOF01000330">
    <property type="protein sequence ID" value="SPF47799.1"/>
    <property type="molecule type" value="Genomic_DNA"/>
</dbReference>
<dbReference type="Pfam" id="PF25917">
    <property type="entry name" value="BSH_RND"/>
    <property type="match status" value="1"/>
</dbReference>
<protein>
    <submittedName>
        <fullName evidence="9">Multidrug resistance efflux pump</fullName>
    </submittedName>
</protein>
<dbReference type="InterPro" id="IPR050739">
    <property type="entry name" value="MFP"/>
</dbReference>
<dbReference type="InterPro" id="IPR058636">
    <property type="entry name" value="Beta-barrel_YknX"/>
</dbReference>
<feature type="domain" description="YknX-like beta-barrel" evidence="8">
    <location>
        <begin position="118"/>
        <end position="182"/>
    </location>
</feature>
<name>A0A2U3L7R9_9FIRM</name>
<evidence type="ECO:0000256" key="2">
    <source>
        <dbReference type="ARBA" id="ARBA00009477"/>
    </source>
</evidence>
<keyword evidence="5 6" id="KW-0472">Membrane</keyword>
<dbReference type="Pfam" id="PF25990">
    <property type="entry name" value="Beta-barrel_YknX"/>
    <property type="match status" value="1"/>
</dbReference>
<feature type="transmembrane region" description="Helical" evidence="6">
    <location>
        <begin position="7"/>
        <end position="28"/>
    </location>
</feature>
<evidence type="ECO:0000256" key="5">
    <source>
        <dbReference type="ARBA" id="ARBA00023136"/>
    </source>
</evidence>
<comment type="subcellular location">
    <subcellularLocation>
        <location evidence="1">Membrane</location>
        <topology evidence="1">Single-pass membrane protein</topology>
    </subcellularLocation>
</comment>
<dbReference type="GO" id="GO:0016020">
    <property type="term" value="C:membrane"/>
    <property type="evidence" value="ECO:0007669"/>
    <property type="project" value="UniProtKB-SubCell"/>
</dbReference>
<dbReference type="Gene3D" id="2.40.50.100">
    <property type="match status" value="1"/>
</dbReference>
<evidence type="ECO:0000259" key="7">
    <source>
        <dbReference type="Pfam" id="PF25917"/>
    </source>
</evidence>
<gene>
    <name evidence="9" type="ORF">SBF1_3960005</name>
</gene>
<organism evidence="9 10">
    <name type="scientific">Candidatus Desulfosporosinus infrequens</name>
    <dbReference type="NCBI Taxonomy" id="2043169"/>
    <lineage>
        <taxon>Bacteria</taxon>
        <taxon>Bacillati</taxon>
        <taxon>Bacillota</taxon>
        <taxon>Clostridia</taxon>
        <taxon>Eubacteriales</taxon>
        <taxon>Desulfitobacteriaceae</taxon>
        <taxon>Desulfosporosinus</taxon>
    </lineage>
</organism>
<accession>A0A2U3L7R9</accession>
<evidence type="ECO:0000259" key="8">
    <source>
        <dbReference type="Pfam" id="PF25990"/>
    </source>
</evidence>
<comment type="similarity">
    <text evidence="2">Belongs to the membrane fusion protein (MFP) (TC 8.A.1) family.</text>
</comment>
<keyword evidence="3 6" id="KW-0812">Transmembrane</keyword>